<keyword evidence="2" id="KW-1185">Reference proteome</keyword>
<organism evidence="1 2">
    <name type="scientific">Tanacetum coccineum</name>
    <dbReference type="NCBI Taxonomy" id="301880"/>
    <lineage>
        <taxon>Eukaryota</taxon>
        <taxon>Viridiplantae</taxon>
        <taxon>Streptophyta</taxon>
        <taxon>Embryophyta</taxon>
        <taxon>Tracheophyta</taxon>
        <taxon>Spermatophyta</taxon>
        <taxon>Magnoliopsida</taxon>
        <taxon>eudicotyledons</taxon>
        <taxon>Gunneridae</taxon>
        <taxon>Pentapetalae</taxon>
        <taxon>asterids</taxon>
        <taxon>campanulids</taxon>
        <taxon>Asterales</taxon>
        <taxon>Asteraceae</taxon>
        <taxon>Asteroideae</taxon>
        <taxon>Anthemideae</taxon>
        <taxon>Anthemidinae</taxon>
        <taxon>Tanacetum</taxon>
    </lineage>
</organism>
<name>A0ABQ5J403_9ASTR</name>
<protein>
    <submittedName>
        <fullName evidence="1">Uncharacterized protein</fullName>
    </submittedName>
</protein>
<reference evidence="1" key="2">
    <citation type="submission" date="2022-01" db="EMBL/GenBank/DDBJ databases">
        <authorList>
            <person name="Yamashiro T."/>
            <person name="Shiraishi A."/>
            <person name="Satake H."/>
            <person name="Nakayama K."/>
        </authorList>
    </citation>
    <scope>NUCLEOTIDE SEQUENCE</scope>
</reference>
<evidence type="ECO:0000313" key="2">
    <source>
        <dbReference type="Proteomes" id="UP001151760"/>
    </source>
</evidence>
<proteinExistence type="predicted"/>
<accession>A0ABQ5J403</accession>
<comment type="caution">
    <text evidence="1">The sequence shown here is derived from an EMBL/GenBank/DDBJ whole genome shotgun (WGS) entry which is preliminary data.</text>
</comment>
<dbReference type="Proteomes" id="UP001151760">
    <property type="component" value="Unassembled WGS sequence"/>
</dbReference>
<evidence type="ECO:0000313" key="1">
    <source>
        <dbReference type="EMBL" id="GJU07209.1"/>
    </source>
</evidence>
<gene>
    <name evidence="1" type="ORF">Tco_1123639</name>
</gene>
<reference evidence="1" key="1">
    <citation type="journal article" date="2022" name="Int. J. Mol. Sci.">
        <title>Draft Genome of Tanacetum Coccineum: Genomic Comparison of Closely Related Tanacetum-Family Plants.</title>
        <authorList>
            <person name="Yamashiro T."/>
            <person name="Shiraishi A."/>
            <person name="Nakayama K."/>
            <person name="Satake H."/>
        </authorList>
    </citation>
    <scope>NUCLEOTIDE SEQUENCE</scope>
</reference>
<dbReference type="EMBL" id="BQNB010021514">
    <property type="protein sequence ID" value="GJU07209.1"/>
    <property type="molecule type" value="Genomic_DNA"/>
</dbReference>
<sequence length="122" mass="13812">MFSFPSRGRYFNHRGEPVEVMLNDSHTYGKDISQVEREFLSMVDELLNLSNDDETFDPGGGENDVLLNNGRSIDFKTFSGFWRIHGSDCEEHKAIAHNIPFDGSPIFSSLNGEYSYPLSLSN</sequence>